<feature type="region of interest" description="Disordered" evidence="5">
    <location>
        <begin position="193"/>
        <end position="219"/>
    </location>
</feature>
<organism evidence="7 8">
    <name type="scientific">Natronospira elongata</name>
    <dbReference type="NCBI Taxonomy" id="3110268"/>
    <lineage>
        <taxon>Bacteria</taxon>
        <taxon>Pseudomonadati</taxon>
        <taxon>Pseudomonadota</taxon>
        <taxon>Gammaproteobacteria</taxon>
        <taxon>Natronospirales</taxon>
        <taxon>Natronospiraceae</taxon>
        <taxon>Natronospira</taxon>
    </lineage>
</organism>
<dbReference type="InterPro" id="IPR002641">
    <property type="entry name" value="PNPLA_dom"/>
</dbReference>
<gene>
    <name evidence="7" type="ORF">VCB98_05745</name>
</gene>
<feature type="active site" description="Nucleophile" evidence="4">
    <location>
        <position position="41"/>
    </location>
</feature>
<feature type="short sequence motif" description="GXSXG" evidence="4">
    <location>
        <begin position="39"/>
        <end position="43"/>
    </location>
</feature>
<proteinExistence type="predicted"/>
<dbReference type="AlphaFoldDB" id="A0AAP6JE47"/>
<feature type="short sequence motif" description="DGA/G" evidence="4">
    <location>
        <begin position="155"/>
        <end position="157"/>
    </location>
</feature>
<dbReference type="PANTHER" id="PTHR14226:SF76">
    <property type="entry name" value="NTE FAMILY PROTEIN RSSA"/>
    <property type="match status" value="1"/>
</dbReference>
<evidence type="ECO:0000256" key="4">
    <source>
        <dbReference type="PROSITE-ProRule" id="PRU01161"/>
    </source>
</evidence>
<dbReference type="PROSITE" id="PS51635">
    <property type="entry name" value="PNPLA"/>
    <property type="match status" value="1"/>
</dbReference>
<evidence type="ECO:0000313" key="8">
    <source>
        <dbReference type="Proteomes" id="UP001302316"/>
    </source>
</evidence>
<evidence type="ECO:0000256" key="5">
    <source>
        <dbReference type="SAM" id="MobiDB-lite"/>
    </source>
</evidence>
<evidence type="ECO:0000256" key="2">
    <source>
        <dbReference type="ARBA" id="ARBA00022963"/>
    </source>
</evidence>
<comment type="caution">
    <text evidence="4">Lacks conserved residue(s) required for the propagation of feature annotation.</text>
</comment>
<evidence type="ECO:0000313" key="7">
    <source>
        <dbReference type="EMBL" id="MEA5445315.1"/>
    </source>
</evidence>
<dbReference type="InterPro" id="IPR016035">
    <property type="entry name" value="Acyl_Trfase/lysoPLipase"/>
</dbReference>
<reference evidence="7 8" key="1">
    <citation type="submission" date="2023-12" db="EMBL/GenBank/DDBJ databases">
        <title>Whole-genome sequencing of halo(alkali)philic microorganisms from hypersaline lakes.</title>
        <authorList>
            <person name="Sorokin D.Y."/>
            <person name="Merkel A.Y."/>
            <person name="Messina E."/>
            <person name="Yakimov M."/>
        </authorList>
    </citation>
    <scope>NUCLEOTIDE SEQUENCE [LARGE SCALE GENOMIC DNA]</scope>
    <source>
        <strain evidence="7 8">AB-CW1</strain>
    </source>
</reference>
<keyword evidence="2 4" id="KW-0442">Lipid degradation</keyword>
<feature type="domain" description="PNPLA" evidence="6">
    <location>
        <begin position="8"/>
        <end position="168"/>
    </location>
</feature>
<dbReference type="Proteomes" id="UP001302316">
    <property type="component" value="Unassembled WGS sequence"/>
</dbReference>
<comment type="caution">
    <text evidence="7">The sequence shown here is derived from an EMBL/GenBank/DDBJ whole genome shotgun (WGS) entry which is preliminary data.</text>
</comment>
<dbReference type="Pfam" id="PF01734">
    <property type="entry name" value="Patatin"/>
    <property type="match status" value="1"/>
</dbReference>
<dbReference type="InterPro" id="IPR050301">
    <property type="entry name" value="NTE"/>
</dbReference>
<feature type="active site" description="Proton acceptor" evidence="4">
    <location>
        <position position="155"/>
    </location>
</feature>
<evidence type="ECO:0000256" key="1">
    <source>
        <dbReference type="ARBA" id="ARBA00022801"/>
    </source>
</evidence>
<dbReference type="EMBL" id="JAYGII010000008">
    <property type="protein sequence ID" value="MEA5445315.1"/>
    <property type="molecule type" value="Genomic_DNA"/>
</dbReference>
<keyword evidence="8" id="KW-1185">Reference proteome</keyword>
<keyword evidence="1 4" id="KW-0378">Hydrolase</keyword>
<dbReference type="SUPFAM" id="SSF52151">
    <property type="entry name" value="FabD/lysophospholipase-like"/>
    <property type="match status" value="1"/>
</dbReference>
<name>A0AAP6JE47_9GAMM</name>
<protein>
    <submittedName>
        <fullName evidence="7">Patatin-like phospholipase family protein</fullName>
    </submittedName>
</protein>
<keyword evidence="3 4" id="KW-0443">Lipid metabolism</keyword>
<dbReference type="RefSeq" id="WP_346050944.1">
    <property type="nucleotide sequence ID" value="NZ_JAYGII010000008.1"/>
</dbReference>
<dbReference type="Gene3D" id="3.40.1090.10">
    <property type="entry name" value="Cytosolic phospholipase A2 catalytic domain"/>
    <property type="match status" value="2"/>
</dbReference>
<accession>A0AAP6JE47</accession>
<evidence type="ECO:0000256" key="3">
    <source>
        <dbReference type="ARBA" id="ARBA00023098"/>
    </source>
</evidence>
<sequence>MSKPRIGLALGSGSARGWSHIGVLRGLAALGIKPDVIAGTSIGALVGAAHSVDQLEELEDWVSHLDRMDILRLLDARLSGGGFMRGDKLMKAIGNRVEDTRIEEMAQPFAAVATDLNSGREIWLREGSLLEAVRASIALPGLFAPIRQGDRWLIDGGLVNPVPVSLCRAMGADVVIAVNLNGDIIGRNFDRRGKAPAVSSSRDEGESPADDLPSSHHGGALMGRVVGRLKTGLRVRLDHLISSVASREETDEPGLFDVMAGSINVVQDRITRSRMAGDPPDIMITPRLAHIRLMEFDRAPEAIQGGLKAVERVRDELTMLNSG</sequence>
<dbReference type="GO" id="GO:0016042">
    <property type="term" value="P:lipid catabolic process"/>
    <property type="evidence" value="ECO:0007669"/>
    <property type="project" value="UniProtKB-UniRule"/>
</dbReference>
<evidence type="ECO:0000259" key="6">
    <source>
        <dbReference type="PROSITE" id="PS51635"/>
    </source>
</evidence>
<dbReference type="PANTHER" id="PTHR14226">
    <property type="entry name" value="NEUROPATHY TARGET ESTERASE/SWISS CHEESE D.MELANOGASTER"/>
    <property type="match status" value="1"/>
</dbReference>
<dbReference type="GO" id="GO:0016787">
    <property type="term" value="F:hydrolase activity"/>
    <property type="evidence" value="ECO:0007669"/>
    <property type="project" value="UniProtKB-UniRule"/>
</dbReference>